<keyword evidence="3" id="KW-0560">Oxidoreductase</keyword>
<evidence type="ECO:0000256" key="5">
    <source>
        <dbReference type="ARBA" id="ARBA00048577"/>
    </source>
</evidence>
<proteinExistence type="inferred from homology"/>
<dbReference type="Pfam" id="PF02812">
    <property type="entry name" value="ELFV_dehydrog_N"/>
    <property type="match status" value="1"/>
</dbReference>
<dbReference type="PANTHER" id="PTHR11606">
    <property type="entry name" value="GLUTAMATE DEHYDROGENASE"/>
    <property type="match status" value="1"/>
</dbReference>
<dbReference type="PROSITE" id="PS00074">
    <property type="entry name" value="GLFV_DEHYDROGENASE"/>
    <property type="match status" value="1"/>
</dbReference>
<keyword evidence="8" id="KW-1185">Reference proteome</keyword>
<dbReference type="GO" id="GO:0004352">
    <property type="term" value="F:glutamate dehydrogenase (NAD+) activity"/>
    <property type="evidence" value="ECO:0007669"/>
    <property type="project" value="TreeGrafter"/>
</dbReference>
<dbReference type="EMBL" id="UYWY01009171">
    <property type="protein sequence ID" value="VDM32393.1"/>
    <property type="molecule type" value="Genomic_DNA"/>
</dbReference>
<dbReference type="SUPFAM" id="SSF53223">
    <property type="entry name" value="Aminoacid dehydrogenase-like, N-terminal domain"/>
    <property type="match status" value="1"/>
</dbReference>
<dbReference type="Gene3D" id="3.40.50.10860">
    <property type="entry name" value="Leucine Dehydrogenase, chain A, domain 1"/>
    <property type="match status" value="1"/>
</dbReference>
<evidence type="ECO:0000256" key="2">
    <source>
        <dbReference type="ARBA" id="ARBA00012889"/>
    </source>
</evidence>
<evidence type="ECO:0000313" key="9">
    <source>
        <dbReference type="WBParaSite" id="TCNE_0000480201-mRNA-1"/>
    </source>
</evidence>
<gene>
    <name evidence="7" type="ORF">TCNE_LOCUS4802</name>
</gene>
<evidence type="ECO:0000256" key="1">
    <source>
        <dbReference type="ARBA" id="ARBA00006382"/>
    </source>
</evidence>
<evidence type="ECO:0000313" key="7">
    <source>
        <dbReference type="EMBL" id="VDM32393.1"/>
    </source>
</evidence>
<reference evidence="9" key="1">
    <citation type="submission" date="2016-06" db="UniProtKB">
        <authorList>
            <consortium name="WormBaseParasite"/>
        </authorList>
    </citation>
    <scope>IDENTIFICATION</scope>
</reference>
<dbReference type="Proteomes" id="UP000050794">
    <property type="component" value="Unassembled WGS sequence"/>
</dbReference>
<dbReference type="InterPro" id="IPR033524">
    <property type="entry name" value="Glu/Leu/Phe/Val_DH_AS"/>
</dbReference>
<dbReference type="PANTHER" id="PTHR11606:SF13">
    <property type="entry name" value="GLUTAMATE DEHYDROGENASE 1, MITOCHONDRIAL"/>
    <property type="match status" value="1"/>
</dbReference>
<dbReference type="InterPro" id="IPR006097">
    <property type="entry name" value="Glu/Leu/Phe/Val/Trp_DH_dimer"/>
</dbReference>
<dbReference type="AlphaFoldDB" id="A0A183U8I2"/>
<organism evidence="8 9">
    <name type="scientific">Toxocara canis</name>
    <name type="common">Canine roundworm</name>
    <dbReference type="NCBI Taxonomy" id="6265"/>
    <lineage>
        <taxon>Eukaryota</taxon>
        <taxon>Metazoa</taxon>
        <taxon>Ecdysozoa</taxon>
        <taxon>Nematoda</taxon>
        <taxon>Chromadorea</taxon>
        <taxon>Rhabditida</taxon>
        <taxon>Spirurina</taxon>
        <taxon>Ascaridomorpha</taxon>
        <taxon>Ascaridoidea</taxon>
        <taxon>Toxocaridae</taxon>
        <taxon>Toxocara</taxon>
    </lineage>
</organism>
<dbReference type="GO" id="GO:0006538">
    <property type="term" value="P:L-glutamate catabolic process"/>
    <property type="evidence" value="ECO:0007669"/>
    <property type="project" value="TreeGrafter"/>
</dbReference>
<sequence length="178" mass="20003">MLHKVNIVILSFLIPRRLQLAIRKLYYVSVQVKALSALMTYKCAVVDVPFGGSKGGVKIDPKKYSERELEKITRRMTIEMAKKGFLGPGIDVPAPDMGTGEREMAWIADTYRQTIGHLDKESYACVTGKPIISGGLFQKIDPRIRAAFELLLRQRRRLSRFCSVLVGSLSTYQLGLIL</sequence>
<dbReference type="WBParaSite" id="TCNE_0000480201-mRNA-1">
    <property type="protein sequence ID" value="TCNE_0000480201-mRNA-1"/>
    <property type="gene ID" value="TCNE_0000480201"/>
</dbReference>
<evidence type="ECO:0000256" key="3">
    <source>
        <dbReference type="ARBA" id="ARBA00023002"/>
    </source>
</evidence>
<dbReference type="InterPro" id="IPR006095">
    <property type="entry name" value="Glu/Leu/Phe/Val/Trp_DH"/>
</dbReference>
<dbReference type="PRINTS" id="PR00082">
    <property type="entry name" value="GLFDHDRGNASE"/>
</dbReference>
<protein>
    <recommendedName>
        <fullName evidence="2">glutamate dehydrogenase [NAD(P)(+)]</fullName>
        <ecNumber evidence="2">1.4.1.3</ecNumber>
    </recommendedName>
</protein>
<comment type="catalytic activity">
    <reaction evidence="5">
        <text>L-glutamate + NADP(+) + H2O = 2-oxoglutarate + NH4(+) + NADPH + H(+)</text>
        <dbReference type="Rhea" id="RHEA:11612"/>
        <dbReference type="ChEBI" id="CHEBI:15377"/>
        <dbReference type="ChEBI" id="CHEBI:15378"/>
        <dbReference type="ChEBI" id="CHEBI:16810"/>
        <dbReference type="ChEBI" id="CHEBI:28938"/>
        <dbReference type="ChEBI" id="CHEBI:29985"/>
        <dbReference type="ChEBI" id="CHEBI:57783"/>
        <dbReference type="ChEBI" id="CHEBI:58349"/>
        <dbReference type="EC" id="1.4.1.3"/>
    </reaction>
</comment>
<evidence type="ECO:0000256" key="4">
    <source>
        <dbReference type="ARBA" id="ARBA00047867"/>
    </source>
</evidence>
<dbReference type="EC" id="1.4.1.3" evidence="2"/>
<name>A0A183U8I2_TOXCA</name>
<reference evidence="7 8" key="2">
    <citation type="submission" date="2018-11" db="EMBL/GenBank/DDBJ databases">
        <authorList>
            <consortium name="Pathogen Informatics"/>
        </authorList>
    </citation>
    <scope>NUCLEOTIDE SEQUENCE [LARGE SCALE GENOMIC DNA]</scope>
</reference>
<accession>A0A183U8I2</accession>
<comment type="similarity">
    <text evidence="1">Belongs to the Glu/Leu/Phe/Val dehydrogenases family.</text>
</comment>
<evidence type="ECO:0000313" key="8">
    <source>
        <dbReference type="Proteomes" id="UP000050794"/>
    </source>
</evidence>
<comment type="catalytic activity">
    <reaction evidence="4">
        <text>L-glutamate + NAD(+) + H2O = 2-oxoglutarate + NH4(+) + NADH + H(+)</text>
        <dbReference type="Rhea" id="RHEA:15133"/>
        <dbReference type="ChEBI" id="CHEBI:15377"/>
        <dbReference type="ChEBI" id="CHEBI:15378"/>
        <dbReference type="ChEBI" id="CHEBI:16810"/>
        <dbReference type="ChEBI" id="CHEBI:28938"/>
        <dbReference type="ChEBI" id="CHEBI:29985"/>
        <dbReference type="ChEBI" id="CHEBI:57540"/>
        <dbReference type="ChEBI" id="CHEBI:57945"/>
        <dbReference type="EC" id="1.4.1.3"/>
    </reaction>
</comment>
<dbReference type="GO" id="GO:0005739">
    <property type="term" value="C:mitochondrion"/>
    <property type="evidence" value="ECO:0007669"/>
    <property type="project" value="TreeGrafter"/>
</dbReference>
<evidence type="ECO:0000259" key="6">
    <source>
        <dbReference type="Pfam" id="PF02812"/>
    </source>
</evidence>
<feature type="domain" description="Glutamate/phenylalanine/leucine/valine/L-tryptophan dehydrogenase dimerisation" evidence="6">
    <location>
        <begin position="31"/>
        <end position="112"/>
    </location>
</feature>
<dbReference type="InterPro" id="IPR046346">
    <property type="entry name" value="Aminoacid_DH-like_N_sf"/>
</dbReference>